<keyword evidence="9" id="KW-1185">Reference proteome</keyword>
<dbReference type="PANTHER" id="PTHR11706:SF33">
    <property type="entry name" value="NATURAL RESISTANCE-ASSOCIATED MACROPHAGE PROTEIN 2"/>
    <property type="match status" value="1"/>
</dbReference>
<keyword evidence="6 7" id="KW-0472">Membrane</keyword>
<dbReference type="InterPro" id="IPR001046">
    <property type="entry name" value="NRAMP_fam"/>
</dbReference>
<evidence type="ECO:0000313" key="9">
    <source>
        <dbReference type="Proteomes" id="UP000701702"/>
    </source>
</evidence>
<accession>A0ABM8XZK5</accession>
<keyword evidence="4" id="KW-0769">Symport</keyword>
<evidence type="ECO:0000256" key="3">
    <source>
        <dbReference type="ARBA" id="ARBA00022692"/>
    </source>
</evidence>
<gene>
    <name evidence="8" type="primary">mntH_2</name>
    <name evidence="8" type="ORF">LMG23994_05958</name>
</gene>
<keyword evidence="2" id="KW-0813">Transport</keyword>
<evidence type="ECO:0000256" key="6">
    <source>
        <dbReference type="ARBA" id="ARBA00023136"/>
    </source>
</evidence>
<evidence type="ECO:0000256" key="4">
    <source>
        <dbReference type="ARBA" id="ARBA00022847"/>
    </source>
</evidence>
<keyword evidence="5 7" id="KW-1133">Transmembrane helix</keyword>
<dbReference type="PANTHER" id="PTHR11706">
    <property type="entry name" value="SOLUTE CARRIER PROTEIN FAMILY 11 MEMBER"/>
    <property type="match status" value="1"/>
</dbReference>
<reference evidence="8 9" key="1">
    <citation type="submission" date="2021-08" db="EMBL/GenBank/DDBJ databases">
        <authorList>
            <person name="Peeters C."/>
        </authorList>
    </citation>
    <scope>NUCLEOTIDE SEQUENCE [LARGE SCALE GENOMIC DNA]</scope>
    <source>
        <strain evidence="8 9">LMG 23994</strain>
    </source>
</reference>
<sequence length="81" mass="8697">MVPILYAERGIAQLLLASQVILSLQLPFAAIPLVRSTSSRALMREHVNPRWLAVLAWIAVALIVSMNATMLWMLAGAAAGG</sequence>
<evidence type="ECO:0000313" key="8">
    <source>
        <dbReference type="EMBL" id="CAG9185893.1"/>
    </source>
</evidence>
<dbReference type="Proteomes" id="UP000701702">
    <property type="component" value="Unassembled WGS sequence"/>
</dbReference>
<organism evidence="8 9">
    <name type="scientific">Cupriavidus pinatubonensis</name>
    <dbReference type="NCBI Taxonomy" id="248026"/>
    <lineage>
        <taxon>Bacteria</taxon>
        <taxon>Pseudomonadati</taxon>
        <taxon>Pseudomonadota</taxon>
        <taxon>Betaproteobacteria</taxon>
        <taxon>Burkholderiales</taxon>
        <taxon>Burkholderiaceae</taxon>
        <taxon>Cupriavidus</taxon>
    </lineage>
</organism>
<feature type="transmembrane region" description="Helical" evidence="7">
    <location>
        <begin position="54"/>
        <end position="75"/>
    </location>
</feature>
<comment type="caution">
    <text evidence="8">The sequence shown here is derived from an EMBL/GenBank/DDBJ whole genome shotgun (WGS) entry which is preliminary data.</text>
</comment>
<dbReference type="EMBL" id="CAJZAF010000046">
    <property type="protein sequence ID" value="CAG9185893.1"/>
    <property type="molecule type" value="Genomic_DNA"/>
</dbReference>
<evidence type="ECO:0000256" key="5">
    <source>
        <dbReference type="ARBA" id="ARBA00022989"/>
    </source>
</evidence>
<keyword evidence="3 7" id="KW-0812">Transmembrane</keyword>
<evidence type="ECO:0000256" key="1">
    <source>
        <dbReference type="ARBA" id="ARBA00004141"/>
    </source>
</evidence>
<proteinExistence type="predicted"/>
<name>A0ABM8XZK5_9BURK</name>
<feature type="transmembrane region" description="Helical" evidence="7">
    <location>
        <begin position="12"/>
        <end position="34"/>
    </location>
</feature>
<evidence type="ECO:0000256" key="7">
    <source>
        <dbReference type="SAM" id="Phobius"/>
    </source>
</evidence>
<protein>
    <submittedName>
        <fullName evidence="8">Divalent metal cation transporter MntH</fullName>
    </submittedName>
</protein>
<dbReference type="Pfam" id="PF01566">
    <property type="entry name" value="Nramp"/>
    <property type="match status" value="1"/>
</dbReference>
<comment type="subcellular location">
    <subcellularLocation>
        <location evidence="1">Membrane</location>
        <topology evidence="1">Multi-pass membrane protein</topology>
    </subcellularLocation>
</comment>
<evidence type="ECO:0000256" key="2">
    <source>
        <dbReference type="ARBA" id="ARBA00022448"/>
    </source>
</evidence>